<dbReference type="EMBL" id="KN716343">
    <property type="protein sequence ID" value="KJH46614.1"/>
    <property type="molecule type" value="Genomic_DNA"/>
</dbReference>
<organism evidence="5 6">
    <name type="scientific">Dictyocaulus viviparus</name>
    <name type="common">Bovine lungworm</name>
    <dbReference type="NCBI Taxonomy" id="29172"/>
    <lineage>
        <taxon>Eukaryota</taxon>
        <taxon>Metazoa</taxon>
        <taxon>Ecdysozoa</taxon>
        <taxon>Nematoda</taxon>
        <taxon>Chromadorea</taxon>
        <taxon>Rhabditida</taxon>
        <taxon>Rhabditina</taxon>
        <taxon>Rhabditomorpha</taxon>
        <taxon>Strongyloidea</taxon>
        <taxon>Metastrongylidae</taxon>
        <taxon>Dictyocaulus</taxon>
    </lineage>
</organism>
<evidence type="ECO:0000256" key="3">
    <source>
        <dbReference type="ARBA" id="ARBA00023242"/>
    </source>
</evidence>
<evidence type="ECO:0000256" key="4">
    <source>
        <dbReference type="SAM" id="MobiDB-lite"/>
    </source>
</evidence>
<feature type="region of interest" description="Disordered" evidence="4">
    <location>
        <begin position="358"/>
        <end position="385"/>
    </location>
</feature>
<feature type="region of interest" description="Disordered" evidence="4">
    <location>
        <begin position="409"/>
        <end position="464"/>
    </location>
</feature>
<dbReference type="GO" id="GO:0033314">
    <property type="term" value="P:mitotic DNA replication checkpoint signaling"/>
    <property type="evidence" value="ECO:0007669"/>
    <property type="project" value="TreeGrafter"/>
</dbReference>
<keyword evidence="2" id="KW-0597">Phosphoprotein</keyword>
<name>A0A0D8XS78_DICVI</name>
<evidence type="ECO:0000256" key="1">
    <source>
        <dbReference type="ARBA" id="ARBA00004123"/>
    </source>
</evidence>
<reference evidence="6" key="2">
    <citation type="journal article" date="2016" name="Sci. Rep.">
        <title>Dictyocaulus viviparus genome, variome and transcriptome elucidate lungworm biology and support future intervention.</title>
        <authorList>
            <person name="McNulty S.N."/>
            <person name="Strube C."/>
            <person name="Rosa B.A."/>
            <person name="Martin J.C."/>
            <person name="Tyagi R."/>
            <person name="Choi Y.J."/>
            <person name="Wang Q."/>
            <person name="Hallsworth Pepin K."/>
            <person name="Zhang X."/>
            <person name="Ozersky P."/>
            <person name="Wilson R.K."/>
            <person name="Sternberg P.W."/>
            <person name="Gasser R.B."/>
            <person name="Mitreva M."/>
        </authorList>
    </citation>
    <scope>NUCLEOTIDE SEQUENCE [LARGE SCALE GENOMIC DNA]</scope>
    <source>
        <strain evidence="6">HannoverDv2000</strain>
    </source>
</reference>
<comment type="subcellular location">
    <subcellularLocation>
        <location evidence="1">Nucleus</location>
    </subcellularLocation>
</comment>
<keyword evidence="6" id="KW-1185">Reference proteome</keyword>
<dbReference type="GO" id="GO:0010997">
    <property type="term" value="F:anaphase-promoting complex binding"/>
    <property type="evidence" value="ECO:0007669"/>
    <property type="project" value="TreeGrafter"/>
</dbReference>
<keyword evidence="3" id="KW-0539">Nucleus</keyword>
<feature type="region of interest" description="Disordered" evidence="4">
    <location>
        <begin position="485"/>
        <end position="515"/>
    </location>
</feature>
<evidence type="ECO:0000256" key="2">
    <source>
        <dbReference type="ARBA" id="ARBA00022553"/>
    </source>
</evidence>
<gene>
    <name evidence="5" type="ORF">DICVIV_07317</name>
</gene>
<feature type="compositionally biased region" description="Basic and acidic residues" evidence="4">
    <location>
        <begin position="156"/>
        <end position="169"/>
    </location>
</feature>
<evidence type="ECO:0000313" key="5">
    <source>
        <dbReference type="EMBL" id="KJH46614.1"/>
    </source>
</evidence>
<feature type="region of interest" description="Disordered" evidence="4">
    <location>
        <begin position="1"/>
        <end position="55"/>
    </location>
</feature>
<sequence length="770" mass="87765">MEVDLDSSPNAVDSQGSQTSSASASSLAVQFSAEDVQENNDSNFPKSAESEMIDGKTRRLNRRLALAKLQLPTLAMKSDIIIDLTADENKEDDVEWLKKKFPFIEADHAKATKPLKKLLEKKLAEKRMAGLVKRKELYMKDNEDIFNGEEDDEVEEFSRSRGDFKPEEVKDNEEDEDYSGDDEDEEESNECVPKNSLEPESENNITNSHSFPVLENSLDSAPVIVNAAEHNCDAKDDDYDSNIGMTQPVFPSSLSQWFDDGFVFVLFYVNDMCNYALFRSTQESTELIRPTARVPEFVNIGTFSDMDPFKNDNEDDILMFCSGQFDNQDFPRPVDDRAENDAELSDTHCDVIEVKSTQKRKRLVESDEEDSDTVAGSHEIPEQLHRDMDSLTNILNDEPKAEVTALRRTLIPESDSDSEVSIESIGEDSLSGKQSSEEEEDEAAEEKVNNSECGDEENSDDEVAVVRRLERNNSEWKENRSKWFDDEASLSGDDVGSDQDEDIDIPNEYEPEEGDADIVPDSEILRRQNHRLLMKQESDRDHQELVKLQERLLVDGELDSTETDRTFRLKLRTDVDVQEVVNEEEDTLNDEKDVKQDYEKANDGEDENDLIAVAANSLPVANYVSDDLCRAPRSLLGQSNLKNAIKEIPGPSILARQATVGSKVVPVKLDKSVIEEDAEKLANYVCINYFIQGDEPGPKIKPNSEYPAWIFELDLRPPRPLEDMDPEKDGWLYWRALRIRQIEQNRRIQKLKTRFLHLQNSPSMKKYRRF</sequence>
<feature type="compositionally biased region" description="Acidic residues" evidence="4">
    <location>
        <begin position="170"/>
        <end position="189"/>
    </location>
</feature>
<dbReference type="GO" id="GO:0005634">
    <property type="term" value="C:nucleus"/>
    <property type="evidence" value="ECO:0007669"/>
    <property type="project" value="UniProtKB-SubCell"/>
</dbReference>
<dbReference type="OrthoDB" id="10252718at2759"/>
<evidence type="ECO:0000313" key="6">
    <source>
        <dbReference type="Proteomes" id="UP000053766"/>
    </source>
</evidence>
<protein>
    <submittedName>
        <fullName evidence="5">Uncharacterized protein</fullName>
    </submittedName>
</protein>
<feature type="region of interest" description="Disordered" evidence="4">
    <location>
        <begin position="147"/>
        <end position="210"/>
    </location>
</feature>
<reference evidence="5 6" key="1">
    <citation type="submission" date="2013-11" db="EMBL/GenBank/DDBJ databases">
        <title>Draft genome of the bovine lungworm Dictyocaulus viviparus.</title>
        <authorList>
            <person name="Mitreva M."/>
        </authorList>
    </citation>
    <scope>NUCLEOTIDE SEQUENCE [LARGE SCALE GENOMIC DNA]</scope>
    <source>
        <strain evidence="5 6">HannoverDv2000</strain>
    </source>
</reference>
<dbReference type="PANTHER" id="PTHR14396">
    <property type="entry name" value="CLASPIN"/>
    <property type="match status" value="1"/>
</dbReference>
<feature type="compositionally biased region" description="Acidic residues" evidence="4">
    <location>
        <begin position="495"/>
        <end position="515"/>
    </location>
</feature>
<accession>A0A0D8XS78</accession>
<dbReference type="AlphaFoldDB" id="A0A0D8XS78"/>
<dbReference type="STRING" id="29172.A0A0D8XS78"/>
<feature type="compositionally biased region" description="Acidic residues" evidence="4">
    <location>
        <begin position="453"/>
        <end position="463"/>
    </location>
</feature>
<dbReference type="InterPro" id="IPR024146">
    <property type="entry name" value="Claspin"/>
</dbReference>
<dbReference type="PANTHER" id="PTHR14396:SF10">
    <property type="entry name" value="CLASPIN"/>
    <property type="match status" value="1"/>
</dbReference>
<feature type="compositionally biased region" description="Low complexity" evidence="4">
    <location>
        <begin position="14"/>
        <end position="33"/>
    </location>
</feature>
<proteinExistence type="predicted"/>
<dbReference type="Proteomes" id="UP000053766">
    <property type="component" value="Unassembled WGS sequence"/>
</dbReference>
<dbReference type="GO" id="GO:0007095">
    <property type="term" value="P:mitotic G2 DNA damage checkpoint signaling"/>
    <property type="evidence" value="ECO:0007669"/>
    <property type="project" value="TreeGrafter"/>
</dbReference>